<evidence type="ECO:0000256" key="1">
    <source>
        <dbReference type="ARBA" id="ARBA00006484"/>
    </source>
</evidence>
<dbReference type="Proteomes" id="UP000779574">
    <property type="component" value="Unassembled WGS sequence"/>
</dbReference>
<sequence>MAESKVALITGGASGMGLATGKYLLKQGWKLTIVDMNVEVGEKLASELGALFVKADVTVYDDIANAFARSWKEYGRLDFVFANAGILGKSNFYAKQPENDKGIPPPPDLLASKVMYDGMILTVYLAQHFLRKNTVPGGSIVILASSGGIYPSPRNPLYSASKAGAIGMTRSIAEGLAGENIHVSCICPGSVATGLMTAQQFQSLDQDTFTTTEKIAETVGMLLKREESTRGAAVEVIKDRHYLRWRPDYCDANMEKCWISMGGSTTTRDGGLSVPQA</sequence>
<dbReference type="PANTHER" id="PTHR44229:SF4">
    <property type="entry name" value="15-HYDROXYPROSTAGLANDIN DEHYDROGENASE [NAD(+)]"/>
    <property type="match status" value="1"/>
</dbReference>
<dbReference type="GO" id="GO:0016616">
    <property type="term" value="F:oxidoreductase activity, acting on the CH-OH group of donors, NAD or NADP as acceptor"/>
    <property type="evidence" value="ECO:0007669"/>
    <property type="project" value="TreeGrafter"/>
</dbReference>
<evidence type="ECO:0000313" key="6">
    <source>
        <dbReference type="Proteomes" id="UP000779574"/>
    </source>
</evidence>
<dbReference type="PRINTS" id="PR00081">
    <property type="entry name" value="GDHRDH"/>
</dbReference>
<dbReference type="Gene3D" id="3.40.50.720">
    <property type="entry name" value="NAD(P)-binding Rossmann-like Domain"/>
    <property type="match status" value="1"/>
</dbReference>
<dbReference type="EMBL" id="JAHFXF010000208">
    <property type="protein sequence ID" value="KAG9693016.1"/>
    <property type="molecule type" value="Genomic_DNA"/>
</dbReference>
<dbReference type="GO" id="GO:0005737">
    <property type="term" value="C:cytoplasm"/>
    <property type="evidence" value="ECO:0007669"/>
    <property type="project" value="TreeGrafter"/>
</dbReference>
<evidence type="ECO:0000256" key="2">
    <source>
        <dbReference type="ARBA" id="ARBA00022857"/>
    </source>
</evidence>
<dbReference type="InterPro" id="IPR002347">
    <property type="entry name" value="SDR_fam"/>
</dbReference>
<evidence type="ECO:0000313" key="5">
    <source>
        <dbReference type="EMBL" id="KAG9693016.1"/>
    </source>
</evidence>
<protein>
    <submittedName>
        <fullName evidence="5">Uncharacterized protein</fullName>
    </submittedName>
</protein>
<dbReference type="SUPFAM" id="SSF51735">
    <property type="entry name" value="NAD(P)-binding Rossmann-fold domains"/>
    <property type="match status" value="1"/>
</dbReference>
<dbReference type="InterPro" id="IPR020904">
    <property type="entry name" value="Sc_DH/Rdtase_CS"/>
</dbReference>
<organism evidence="5 6">
    <name type="scientific">Aureobasidium melanogenum</name>
    <name type="common">Aureobasidium pullulans var. melanogenum</name>
    <dbReference type="NCBI Taxonomy" id="46634"/>
    <lineage>
        <taxon>Eukaryota</taxon>
        <taxon>Fungi</taxon>
        <taxon>Dikarya</taxon>
        <taxon>Ascomycota</taxon>
        <taxon>Pezizomycotina</taxon>
        <taxon>Dothideomycetes</taxon>
        <taxon>Dothideomycetidae</taxon>
        <taxon>Dothideales</taxon>
        <taxon>Saccotheciaceae</taxon>
        <taxon>Aureobasidium</taxon>
    </lineage>
</organism>
<dbReference type="PANTHER" id="PTHR44229">
    <property type="entry name" value="15-HYDROXYPROSTAGLANDIN DEHYDROGENASE [NAD(+)]"/>
    <property type="match status" value="1"/>
</dbReference>
<reference evidence="5" key="2">
    <citation type="submission" date="2021-08" db="EMBL/GenBank/DDBJ databases">
        <authorList>
            <person name="Gostincar C."/>
            <person name="Sun X."/>
            <person name="Song Z."/>
            <person name="Gunde-Cimerman N."/>
        </authorList>
    </citation>
    <scope>NUCLEOTIDE SEQUENCE</scope>
    <source>
        <strain evidence="5">EXF-9911</strain>
    </source>
</reference>
<gene>
    <name evidence="5" type="ORF">KCU76_g6270</name>
</gene>
<dbReference type="AlphaFoldDB" id="A0A9P8ELR0"/>
<feature type="non-terminal residue" evidence="5">
    <location>
        <position position="277"/>
    </location>
</feature>
<proteinExistence type="inferred from homology"/>
<name>A0A9P8ELR0_AURME</name>
<dbReference type="Pfam" id="PF00106">
    <property type="entry name" value="adh_short"/>
    <property type="match status" value="1"/>
</dbReference>
<dbReference type="PRINTS" id="PR00080">
    <property type="entry name" value="SDRFAMILY"/>
</dbReference>
<keyword evidence="2" id="KW-0521">NADP</keyword>
<evidence type="ECO:0000256" key="4">
    <source>
        <dbReference type="RuleBase" id="RU000363"/>
    </source>
</evidence>
<comment type="caution">
    <text evidence="5">The sequence shown here is derived from an EMBL/GenBank/DDBJ whole genome shotgun (WGS) entry which is preliminary data.</text>
</comment>
<keyword evidence="3" id="KW-0560">Oxidoreductase</keyword>
<dbReference type="InterPro" id="IPR036291">
    <property type="entry name" value="NAD(P)-bd_dom_sf"/>
</dbReference>
<comment type="similarity">
    <text evidence="1 4">Belongs to the short-chain dehydrogenases/reductases (SDR) family.</text>
</comment>
<evidence type="ECO:0000256" key="3">
    <source>
        <dbReference type="ARBA" id="ARBA00023002"/>
    </source>
</evidence>
<dbReference type="OrthoDB" id="37659at2759"/>
<reference evidence="5" key="1">
    <citation type="journal article" date="2021" name="J Fungi (Basel)">
        <title>Virulence traits and population genomics of the black yeast Aureobasidium melanogenum.</title>
        <authorList>
            <person name="Cernosa A."/>
            <person name="Sun X."/>
            <person name="Gostincar C."/>
            <person name="Fang C."/>
            <person name="Gunde-Cimerman N."/>
            <person name="Song Z."/>
        </authorList>
    </citation>
    <scope>NUCLEOTIDE SEQUENCE</scope>
    <source>
        <strain evidence="5">EXF-9911</strain>
    </source>
</reference>
<accession>A0A9P8ELR0</accession>
<dbReference type="PROSITE" id="PS00061">
    <property type="entry name" value="ADH_SHORT"/>
    <property type="match status" value="1"/>
</dbReference>